<evidence type="ECO:0000313" key="6">
    <source>
        <dbReference type="Proteomes" id="UP000232638"/>
    </source>
</evidence>
<accession>A0A2K8U3J6</accession>
<keyword evidence="4" id="KW-0963">Cytoplasm</keyword>
<evidence type="ECO:0000256" key="1">
    <source>
        <dbReference type="ARBA" id="ARBA00007177"/>
    </source>
</evidence>
<evidence type="ECO:0000256" key="2">
    <source>
        <dbReference type="ARBA" id="ARBA00022988"/>
    </source>
</evidence>
<dbReference type="PANTHER" id="PTHR33643:SF1">
    <property type="entry name" value="UREASE ACCESSORY PROTEIN D"/>
    <property type="match status" value="1"/>
</dbReference>
<dbReference type="Proteomes" id="UP000232638">
    <property type="component" value="Chromosome"/>
</dbReference>
<dbReference type="AlphaFoldDB" id="A0A2K8U3J6"/>
<comment type="subunit">
    <text evidence="4">UreD, UreF and UreG form a complex that acts as a GTP-hydrolysis-dependent molecular chaperone, activating the urease apoprotein by helping to assemble the nickel containing metallocenter of UreC. The UreE protein probably delivers the nickel.</text>
</comment>
<protein>
    <recommendedName>
        <fullName evidence="4">Urease accessory protein UreD</fullName>
    </recommendedName>
</protein>
<organism evidence="5 6">
    <name type="scientific">Candidatus Thiodictyon syntrophicum</name>
    <dbReference type="NCBI Taxonomy" id="1166950"/>
    <lineage>
        <taxon>Bacteria</taxon>
        <taxon>Pseudomonadati</taxon>
        <taxon>Pseudomonadota</taxon>
        <taxon>Gammaproteobacteria</taxon>
        <taxon>Chromatiales</taxon>
        <taxon>Chromatiaceae</taxon>
        <taxon>Thiodictyon</taxon>
    </lineage>
</organism>
<dbReference type="PANTHER" id="PTHR33643">
    <property type="entry name" value="UREASE ACCESSORY PROTEIN D"/>
    <property type="match status" value="1"/>
</dbReference>
<evidence type="ECO:0000256" key="3">
    <source>
        <dbReference type="ARBA" id="ARBA00023186"/>
    </source>
</evidence>
<dbReference type="KEGG" id="tsy:THSYN_03765"/>
<keyword evidence="2 4" id="KW-0996">Nickel insertion</keyword>
<dbReference type="InterPro" id="IPR002669">
    <property type="entry name" value="UreD"/>
</dbReference>
<gene>
    <name evidence="4" type="primary">ureD</name>
    <name evidence="5" type="ORF">THSYN_03765</name>
</gene>
<dbReference type="EMBL" id="CP020370">
    <property type="protein sequence ID" value="AUB80164.1"/>
    <property type="molecule type" value="Genomic_DNA"/>
</dbReference>
<comment type="function">
    <text evidence="4">Required for maturation of urease via the functional incorporation of the urease nickel metallocenter.</text>
</comment>
<keyword evidence="6" id="KW-1185">Reference proteome</keyword>
<dbReference type="RefSeq" id="WP_100917970.1">
    <property type="nucleotide sequence ID" value="NZ_CP020370.1"/>
</dbReference>
<evidence type="ECO:0000313" key="5">
    <source>
        <dbReference type="EMBL" id="AUB80164.1"/>
    </source>
</evidence>
<sequence>MSGAPAAAENARWQARLELGLADRAGRTVVAHQRHQGPLTVQRPFYPEGAPCHLYLLHPPGGVVGGDRLEVRVRVEAGAHALITTPGAAKFYRSAGPRADQVQHLEVAAGGVLEWFPQENILFPGAQLCASTAVDLAPGARFLGAEVHCLGRPAISERFAQGRADLRLRVSRAGVPLLLERLLVTAGQGLDGPTGLRGLPVTGTLLASGADASDLAAVRAHPGGAGDRPGADHTRAAPTPLWAATLLGDLLMVRTLAPTTEPVQRLFIALWGILRPRLLGRPACPPRIWAT</sequence>
<dbReference type="Pfam" id="PF01774">
    <property type="entry name" value="UreD"/>
    <property type="match status" value="1"/>
</dbReference>
<evidence type="ECO:0000256" key="4">
    <source>
        <dbReference type="HAMAP-Rule" id="MF_01384"/>
    </source>
</evidence>
<proteinExistence type="inferred from homology"/>
<name>A0A2K8U3J6_9GAMM</name>
<dbReference type="GO" id="GO:0005737">
    <property type="term" value="C:cytoplasm"/>
    <property type="evidence" value="ECO:0007669"/>
    <property type="project" value="UniProtKB-SubCell"/>
</dbReference>
<dbReference type="HAMAP" id="MF_01384">
    <property type="entry name" value="UreD"/>
    <property type="match status" value="1"/>
</dbReference>
<reference evidence="5 6" key="1">
    <citation type="submission" date="2017-03" db="EMBL/GenBank/DDBJ databases">
        <title>Complete genome sequence of Candidatus 'Thiodictyon syntrophicum' sp. nov. strain Cad16T, a photolithoautotroph purple sulfur bacterium isolated from an alpine meromictic lake.</title>
        <authorList>
            <person name="Luedin S.M."/>
            <person name="Pothier J.F."/>
            <person name="Danza F."/>
            <person name="Storelli N."/>
            <person name="Wittwer M."/>
            <person name="Tonolla M."/>
        </authorList>
    </citation>
    <scope>NUCLEOTIDE SEQUENCE [LARGE SCALE GENOMIC DNA]</scope>
    <source>
        <strain evidence="5 6">Cad16T</strain>
    </source>
</reference>
<comment type="subcellular location">
    <subcellularLocation>
        <location evidence="4">Cytoplasm</location>
    </subcellularLocation>
</comment>
<dbReference type="GO" id="GO:0016151">
    <property type="term" value="F:nickel cation binding"/>
    <property type="evidence" value="ECO:0007669"/>
    <property type="project" value="UniProtKB-UniRule"/>
</dbReference>
<keyword evidence="3 4" id="KW-0143">Chaperone</keyword>
<dbReference type="OrthoDB" id="9798842at2"/>
<comment type="similarity">
    <text evidence="1 4">Belongs to the UreD family.</text>
</comment>